<dbReference type="EMBL" id="CP004121">
    <property type="protein sequence ID" value="AGF57218.1"/>
    <property type="molecule type" value="Genomic_DNA"/>
</dbReference>
<keyword evidence="2" id="KW-1185">Reference proteome</keyword>
<dbReference type="AlphaFoldDB" id="M1MLV7"/>
<organism evidence="1 2">
    <name type="scientific">Clostridium saccharoperbutylacetonicum N1-4(HMT)</name>
    <dbReference type="NCBI Taxonomy" id="931276"/>
    <lineage>
        <taxon>Bacteria</taxon>
        <taxon>Bacillati</taxon>
        <taxon>Bacillota</taxon>
        <taxon>Clostridia</taxon>
        <taxon>Eubacteriales</taxon>
        <taxon>Clostridiaceae</taxon>
        <taxon>Clostridium</taxon>
    </lineage>
</organism>
<dbReference type="Proteomes" id="UP000011728">
    <property type="component" value="Chromosome"/>
</dbReference>
<evidence type="ECO:0000313" key="2">
    <source>
        <dbReference type="Proteomes" id="UP000011728"/>
    </source>
</evidence>
<protein>
    <submittedName>
        <fullName evidence="1">Uncharacterized protein</fullName>
    </submittedName>
</protein>
<evidence type="ECO:0000313" key="1">
    <source>
        <dbReference type="EMBL" id="AGF57218.1"/>
    </source>
</evidence>
<dbReference type="PATRIC" id="fig|931276.5.peg.3483"/>
<dbReference type="eggNOG" id="ENOG50339BE">
    <property type="taxonomic scope" value="Bacteria"/>
</dbReference>
<dbReference type="KEGG" id="csr:Cspa_c34570"/>
<gene>
    <name evidence="1" type="ORF">Cspa_c34570</name>
</gene>
<name>M1MLV7_9CLOT</name>
<reference evidence="1 2" key="1">
    <citation type="submission" date="2013-02" db="EMBL/GenBank/DDBJ databases">
        <title>Genome sequence of Clostridium saccharoperbutylacetonicum N1-4(HMT).</title>
        <authorList>
            <person name="Poehlein A."/>
            <person name="Daniel R."/>
        </authorList>
    </citation>
    <scope>NUCLEOTIDE SEQUENCE [LARGE SCALE GENOMIC DNA]</scope>
    <source>
        <strain evidence="2">N1-4(HMT)</strain>
    </source>
</reference>
<proteinExistence type="predicted"/>
<dbReference type="STRING" id="36745.CLSAP_32210"/>
<dbReference type="HOGENOM" id="CLU_1802776_0_0_9"/>
<sequence>MKQGEDTMSLEIKQIFLPNPNTDNEHVTYENKLQPCIFFEDLSLKALFEKHNDEIFKNIVREITDYVNDENTCNDDIVMFPRRCELTGEWYVGEIYFEDFNYLSVMTRFLGFHPNSKRMPIDDYLGLEVHFYYDEEQDKFIFDGIDSSCI</sequence>
<accession>M1MLV7</accession>